<feature type="chain" id="PRO_5041391502" description="Secreted protein" evidence="1">
    <location>
        <begin position="26"/>
        <end position="141"/>
    </location>
</feature>
<dbReference type="Proteomes" id="UP001172102">
    <property type="component" value="Unassembled WGS sequence"/>
</dbReference>
<keyword evidence="3" id="KW-1185">Reference proteome</keyword>
<name>A0AA40AHS5_9PEZI</name>
<evidence type="ECO:0008006" key="4">
    <source>
        <dbReference type="Google" id="ProtNLM"/>
    </source>
</evidence>
<sequence>MRHGSLVCLASLCALLHDAPDYTIAVDCANKTHDGDTIIERKCVPQLGDRLELRRVDKCLGECCPAGRGNDACVDRKRYLGEILARWCLIPRRHRGRHKVVEAANVTRVVVTVRHAEVLVEGCRADFFAGWEALEGGTMAR</sequence>
<dbReference type="EMBL" id="JAUKUA010000004">
    <property type="protein sequence ID" value="KAK0716072.1"/>
    <property type="molecule type" value="Genomic_DNA"/>
</dbReference>
<keyword evidence="1" id="KW-0732">Signal</keyword>
<reference evidence="2" key="1">
    <citation type="submission" date="2023-06" db="EMBL/GenBank/DDBJ databases">
        <title>Genome-scale phylogeny and comparative genomics of the fungal order Sordariales.</title>
        <authorList>
            <consortium name="Lawrence Berkeley National Laboratory"/>
            <person name="Hensen N."/>
            <person name="Bonometti L."/>
            <person name="Westerberg I."/>
            <person name="Brannstrom I.O."/>
            <person name="Guillou S."/>
            <person name="Cros-Aarteil S."/>
            <person name="Calhoun S."/>
            <person name="Haridas S."/>
            <person name="Kuo A."/>
            <person name="Mondo S."/>
            <person name="Pangilinan J."/>
            <person name="Riley R."/>
            <person name="Labutti K."/>
            <person name="Andreopoulos B."/>
            <person name="Lipzen A."/>
            <person name="Chen C."/>
            <person name="Yanf M."/>
            <person name="Daum C."/>
            <person name="Ng V."/>
            <person name="Clum A."/>
            <person name="Steindorff A."/>
            <person name="Ohm R."/>
            <person name="Martin F."/>
            <person name="Silar P."/>
            <person name="Natvig D."/>
            <person name="Lalanne C."/>
            <person name="Gautier V."/>
            <person name="Ament-Velasquez S.L."/>
            <person name="Kruys A."/>
            <person name="Hutchinson M.I."/>
            <person name="Powell A.J."/>
            <person name="Barry K."/>
            <person name="Miller A.N."/>
            <person name="Grigoriev I.V."/>
            <person name="Debuchy R."/>
            <person name="Gladieux P."/>
            <person name="Thoren M.H."/>
            <person name="Johannesson H."/>
        </authorList>
    </citation>
    <scope>NUCLEOTIDE SEQUENCE</scope>
    <source>
        <strain evidence="2">SMH4607-1</strain>
    </source>
</reference>
<dbReference type="AlphaFoldDB" id="A0AA40AHS5"/>
<protein>
    <recommendedName>
        <fullName evidence="4">Secreted protein</fullName>
    </recommendedName>
</protein>
<evidence type="ECO:0000313" key="2">
    <source>
        <dbReference type="EMBL" id="KAK0716072.1"/>
    </source>
</evidence>
<organism evidence="2 3">
    <name type="scientific">Lasiosphaeris hirsuta</name>
    <dbReference type="NCBI Taxonomy" id="260670"/>
    <lineage>
        <taxon>Eukaryota</taxon>
        <taxon>Fungi</taxon>
        <taxon>Dikarya</taxon>
        <taxon>Ascomycota</taxon>
        <taxon>Pezizomycotina</taxon>
        <taxon>Sordariomycetes</taxon>
        <taxon>Sordariomycetidae</taxon>
        <taxon>Sordariales</taxon>
        <taxon>Lasiosphaeriaceae</taxon>
        <taxon>Lasiosphaeris</taxon>
    </lineage>
</organism>
<proteinExistence type="predicted"/>
<evidence type="ECO:0000256" key="1">
    <source>
        <dbReference type="SAM" id="SignalP"/>
    </source>
</evidence>
<evidence type="ECO:0000313" key="3">
    <source>
        <dbReference type="Proteomes" id="UP001172102"/>
    </source>
</evidence>
<gene>
    <name evidence="2" type="ORF">B0H67DRAFT_582348</name>
</gene>
<accession>A0AA40AHS5</accession>
<feature type="signal peptide" evidence="1">
    <location>
        <begin position="1"/>
        <end position="25"/>
    </location>
</feature>
<comment type="caution">
    <text evidence="2">The sequence shown here is derived from an EMBL/GenBank/DDBJ whole genome shotgun (WGS) entry which is preliminary data.</text>
</comment>